<accession>A0A7J4Y478</accession>
<dbReference type="EMBL" id="VWFP01000001">
    <property type="protein sequence ID" value="KAA4630676.1"/>
    <property type="molecule type" value="Genomic_DNA"/>
</dbReference>
<dbReference type="AlphaFoldDB" id="A0A7J4Y478"/>
<dbReference type="InterPro" id="IPR029044">
    <property type="entry name" value="Nucleotide-diphossugar_trans"/>
</dbReference>
<protein>
    <submittedName>
        <fullName evidence="2">Glycosyltransferase family 2 protein</fullName>
    </submittedName>
</protein>
<dbReference type="GO" id="GO:0016740">
    <property type="term" value="F:transferase activity"/>
    <property type="evidence" value="ECO:0007669"/>
    <property type="project" value="UniProtKB-KW"/>
</dbReference>
<dbReference type="InterPro" id="IPR050834">
    <property type="entry name" value="Glycosyltransf_2"/>
</dbReference>
<reference evidence="2 3" key="1">
    <citation type="journal article" date="2019" name="Nat. Med.">
        <title>A library of human gut bacterial isolates paired with longitudinal multiomics data enables mechanistic microbiome research.</title>
        <authorList>
            <person name="Poyet M."/>
            <person name="Groussin M."/>
            <person name="Gibbons S.M."/>
            <person name="Avila-Pacheco J."/>
            <person name="Jiang X."/>
            <person name="Kearney S.M."/>
            <person name="Perrotta A.R."/>
            <person name="Berdy B."/>
            <person name="Zhao S."/>
            <person name="Lieberman T.D."/>
            <person name="Swanson P.K."/>
            <person name="Smith M."/>
            <person name="Roesemann S."/>
            <person name="Alexander J.E."/>
            <person name="Rich S.A."/>
            <person name="Livny J."/>
            <person name="Vlamakis H."/>
            <person name="Clish C."/>
            <person name="Bullock K."/>
            <person name="Deik A."/>
            <person name="Scott J."/>
            <person name="Pierce K.A."/>
            <person name="Xavier R.J."/>
            <person name="Alm E.J."/>
        </authorList>
    </citation>
    <scope>NUCLEOTIDE SEQUENCE [LARGE SCALE GENOMIC DNA]</scope>
    <source>
        <strain evidence="2 3">BIOML-A15</strain>
    </source>
</reference>
<dbReference type="InterPro" id="IPR001173">
    <property type="entry name" value="Glyco_trans_2-like"/>
</dbReference>
<dbReference type="Pfam" id="PF00535">
    <property type="entry name" value="Glycos_transf_2"/>
    <property type="match status" value="1"/>
</dbReference>
<sequence length="615" mass="71613">MNTFFSVIMPTYNQASFIRRAILSLHKQTYPNWELIIINDGCTDETEIFISDFLVDERVVYIKNETNQGLGYALNQGLEIAKYDLIAYLPSDDYYFENHLETIKSSFDGDDDVELVYTGVRYDVRDTLFGAHDTESSGTRRGFAMQLVQTAHKKVKERWVERNEWLSDDLFAMYWRKLTPYGAFVRTDKISCFWTSHPFQRHSIISEKYSGGLNKARSFYKIQSPVKLRIAKEKYLDEEELYSNFRELVPVAQDSLKILIVGELAYNPERIFALEQAGHKLYGLWIPHPNCSFATVGHLPFGHIEDLSNNNWQEEIERVQPDVIYALLNWEAVSWAYKVLRAFPDIPFVWHFKEGPFVSLRGGNWNKLIYLYVHSTVKIFLNDVVKQWFEQFIPTVGLSFVMDGDLPKEEYFKDNFSSKLSAKDGEVHTVVTGRMIGISDRELKILADNKIHIHLYTENYHASRAKQLKCFQIKYPNYFHLHSHCSPANWTKELSQYDAGWMHCVRSSNGGDLLKATWDDLNMPARISTYASAGLPIIQIDNSGNIVAAEEYLRKLDIGLFFSDFYDLSNKLKNTEKIETLRNNVLANRKKFCFDYYVPELISLFRKAINKKKYE</sequence>
<name>A0A7J4Y478_BACOV</name>
<dbReference type="CDD" id="cd00761">
    <property type="entry name" value="Glyco_tranf_GTA_type"/>
    <property type="match status" value="1"/>
</dbReference>
<evidence type="ECO:0000313" key="3">
    <source>
        <dbReference type="Proteomes" id="UP000424805"/>
    </source>
</evidence>
<dbReference type="Gene3D" id="3.40.50.2000">
    <property type="entry name" value="Glycogen Phosphorylase B"/>
    <property type="match status" value="1"/>
</dbReference>
<organism evidence="2 3">
    <name type="scientific">Bacteroides ovatus</name>
    <dbReference type="NCBI Taxonomy" id="28116"/>
    <lineage>
        <taxon>Bacteria</taxon>
        <taxon>Pseudomonadati</taxon>
        <taxon>Bacteroidota</taxon>
        <taxon>Bacteroidia</taxon>
        <taxon>Bacteroidales</taxon>
        <taxon>Bacteroidaceae</taxon>
        <taxon>Bacteroides</taxon>
    </lineage>
</organism>
<gene>
    <name evidence="2" type="ORF">F3B90_02655</name>
</gene>
<dbReference type="Gene3D" id="3.90.550.10">
    <property type="entry name" value="Spore Coat Polysaccharide Biosynthesis Protein SpsA, Chain A"/>
    <property type="match status" value="1"/>
</dbReference>
<evidence type="ECO:0000259" key="1">
    <source>
        <dbReference type="Pfam" id="PF00535"/>
    </source>
</evidence>
<dbReference type="SUPFAM" id="SSF53448">
    <property type="entry name" value="Nucleotide-diphospho-sugar transferases"/>
    <property type="match status" value="1"/>
</dbReference>
<evidence type="ECO:0000313" key="2">
    <source>
        <dbReference type="EMBL" id="KAA4630676.1"/>
    </source>
</evidence>
<dbReference type="PANTHER" id="PTHR43685:SF11">
    <property type="entry name" value="GLYCOSYLTRANSFERASE TAGX-RELATED"/>
    <property type="match status" value="1"/>
</dbReference>
<dbReference type="PANTHER" id="PTHR43685">
    <property type="entry name" value="GLYCOSYLTRANSFERASE"/>
    <property type="match status" value="1"/>
</dbReference>
<proteinExistence type="predicted"/>
<keyword evidence="2" id="KW-0808">Transferase</keyword>
<comment type="caution">
    <text evidence="2">The sequence shown here is derived from an EMBL/GenBank/DDBJ whole genome shotgun (WGS) entry which is preliminary data.</text>
</comment>
<feature type="domain" description="Glycosyltransferase 2-like" evidence="1">
    <location>
        <begin position="6"/>
        <end position="133"/>
    </location>
</feature>
<dbReference type="Proteomes" id="UP000424805">
    <property type="component" value="Unassembled WGS sequence"/>
</dbReference>